<proteinExistence type="predicted"/>
<dbReference type="Proteomes" id="UP000034600">
    <property type="component" value="Unassembled WGS sequence"/>
</dbReference>
<gene>
    <name evidence="2" type="ORF">UY32_C0002G0074</name>
</gene>
<organism evidence="2 3">
    <name type="scientific">Candidatus Jorgensenbacteria bacterium GW2011_GWC1_48_8</name>
    <dbReference type="NCBI Taxonomy" id="1618666"/>
    <lineage>
        <taxon>Bacteria</taxon>
        <taxon>Candidatus Joergenseniibacteriota</taxon>
    </lineage>
</organism>
<dbReference type="Gene3D" id="3.40.430.10">
    <property type="entry name" value="Dihydrofolate Reductase, subunit A"/>
    <property type="match status" value="1"/>
</dbReference>
<dbReference type="GO" id="GO:0004146">
    <property type="term" value="F:dihydrofolate reductase activity"/>
    <property type="evidence" value="ECO:0007669"/>
    <property type="project" value="InterPro"/>
</dbReference>
<dbReference type="Pfam" id="PF00186">
    <property type="entry name" value="DHFR_1"/>
    <property type="match status" value="1"/>
</dbReference>
<name>A0A0G1X9T2_9BACT</name>
<evidence type="ECO:0000313" key="2">
    <source>
        <dbReference type="EMBL" id="KKU99338.1"/>
    </source>
</evidence>
<dbReference type="InterPro" id="IPR024072">
    <property type="entry name" value="DHFR-like_dom_sf"/>
</dbReference>
<accession>A0A0G1X9T2</accession>
<feature type="domain" description="DHFR" evidence="1">
    <location>
        <begin position="1"/>
        <end position="177"/>
    </location>
</feature>
<dbReference type="InterPro" id="IPR001796">
    <property type="entry name" value="DHFR_dom"/>
</dbReference>
<reference evidence="2 3" key="1">
    <citation type="journal article" date="2015" name="Nature">
        <title>rRNA introns, odd ribosomes, and small enigmatic genomes across a large radiation of phyla.</title>
        <authorList>
            <person name="Brown C.T."/>
            <person name="Hug L.A."/>
            <person name="Thomas B.C."/>
            <person name="Sharon I."/>
            <person name="Castelle C.J."/>
            <person name="Singh A."/>
            <person name="Wilkins M.J."/>
            <person name="Williams K.H."/>
            <person name="Banfield J.F."/>
        </authorList>
    </citation>
    <scope>NUCLEOTIDE SEQUENCE [LARGE SCALE GENOMIC DNA]</scope>
</reference>
<protein>
    <submittedName>
        <fullName evidence="2">Dihydrofolate reductase</fullName>
    </submittedName>
</protein>
<evidence type="ECO:0000313" key="3">
    <source>
        <dbReference type="Proteomes" id="UP000034600"/>
    </source>
</evidence>
<dbReference type="SUPFAM" id="SSF53597">
    <property type="entry name" value="Dihydrofolate reductase-like"/>
    <property type="match status" value="1"/>
</dbReference>
<sequence length="177" mass="19696">MVNVSLMVTASMDSFIGGRNGESTSEMAIGLHPLYNLTRHKVVIVGRNTYEATLRNGRGRVFNNRTVVVLSRNPHYEAPDRLTAGSIDEAITLAEARGKTDVFVIGGTEVIHQTVGRATQIHLAVIGAFLQRSNARPFVFPNDAWVWVRREPKNKDRARCLFTLKKKGALQRALQRA</sequence>
<dbReference type="GO" id="GO:0046654">
    <property type="term" value="P:tetrahydrofolate biosynthetic process"/>
    <property type="evidence" value="ECO:0007669"/>
    <property type="project" value="InterPro"/>
</dbReference>
<dbReference type="EMBL" id="LCPO01000002">
    <property type="protein sequence ID" value="KKU99338.1"/>
    <property type="molecule type" value="Genomic_DNA"/>
</dbReference>
<dbReference type="AlphaFoldDB" id="A0A0G1X9T2"/>
<evidence type="ECO:0000259" key="1">
    <source>
        <dbReference type="PROSITE" id="PS51330"/>
    </source>
</evidence>
<dbReference type="PROSITE" id="PS51330">
    <property type="entry name" value="DHFR_2"/>
    <property type="match status" value="1"/>
</dbReference>
<comment type="caution">
    <text evidence="2">The sequence shown here is derived from an EMBL/GenBank/DDBJ whole genome shotgun (WGS) entry which is preliminary data.</text>
</comment>